<dbReference type="InterPro" id="IPR027417">
    <property type="entry name" value="P-loop_NTPase"/>
</dbReference>
<evidence type="ECO:0000259" key="8">
    <source>
        <dbReference type="PROSITE" id="PS51705"/>
    </source>
</evidence>
<dbReference type="PANTHER" id="PTHR10229">
    <property type="entry name" value="GTP-BINDING PROTEIN HFLX"/>
    <property type="match status" value="1"/>
</dbReference>
<dbReference type="EMBL" id="DSTX01000011">
    <property type="protein sequence ID" value="HFK20911.1"/>
    <property type="molecule type" value="Genomic_DNA"/>
</dbReference>
<dbReference type="InterPro" id="IPR006073">
    <property type="entry name" value="GTP-bd"/>
</dbReference>
<feature type="binding site" evidence="6">
    <location>
        <begin position="244"/>
        <end position="247"/>
    </location>
    <ligand>
        <name>GTP</name>
        <dbReference type="ChEBI" id="CHEBI:37565"/>
    </ligand>
</feature>
<keyword evidence="4 5" id="KW-0342">GTP-binding</keyword>
<comment type="caution">
    <text evidence="9">The sequence shown here is derived from an EMBL/GenBank/DDBJ whole genome shotgun (WGS) entry which is preliminary data.</text>
</comment>
<dbReference type="GO" id="GO:0005525">
    <property type="term" value="F:GTP binding"/>
    <property type="evidence" value="ECO:0007669"/>
    <property type="project" value="UniProtKB-UniRule"/>
</dbReference>
<dbReference type="Gene3D" id="3.40.50.11060">
    <property type="entry name" value="GTPase HflX, N-terminal domain"/>
    <property type="match status" value="1"/>
</dbReference>
<evidence type="ECO:0000256" key="2">
    <source>
        <dbReference type="ARBA" id="ARBA00022741"/>
    </source>
</evidence>
<dbReference type="GO" id="GO:0043022">
    <property type="term" value="F:ribosome binding"/>
    <property type="evidence" value="ECO:0007669"/>
    <property type="project" value="TreeGrafter"/>
</dbReference>
<dbReference type="Pfam" id="PF16360">
    <property type="entry name" value="GTP-bdg_M"/>
    <property type="match status" value="1"/>
</dbReference>
<comment type="subcellular location">
    <subcellularLocation>
        <location evidence="5">Cytoplasm</location>
    </subcellularLocation>
    <text evidence="5">May associate with membranes.</text>
</comment>
<keyword evidence="1 7" id="KW-0479">Metal-binding</keyword>
<dbReference type="HAMAP" id="MF_00900">
    <property type="entry name" value="GTPase_HflX"/>
    <property type="match status" value="1"/>
</dbReference>
<evidence type="ECO:0000256" key="4">
    <source>
        <dbReference type="ARBA" id="ARBA00023134"/>
    </source>
</evidence>
<dbReference type="PROSITE" id="PS51705">
    <property type="entry name" value="G_HFLX"/>
    <property type="match status" value="1"/>
</dbReference>
<dbReference type="PIRSF" id="PIRSF006809">
    <property type="entry name" value="GTP-binding_hflX_prd"/>
    <property type="match status" value="1"/>
</dbReference>
<dbReference type="CDD" id="cd01878">
    <property type="entry name" value="HflX"/>
    <property type="match status" value="1"/>
</dbReference>
<dbReference type="Pfam" id="PF01926">
    <property type="entry name" value="MMR_HSR1"/>
    <property type="match status" value="1"/>
</dbReference>
<proteinExistence type="inferred from homology"/>
<reference evidence="9" key="1">
    <citation type="journal article" date="2020" name="mSystems">
        <title>Genome- and Community-Level Interaction Insights into Carbon Utilization and Element Cycling Functions of Hydrothermarchaeota in Hydrothermal Sediment.</title>
        <authorList>
            <person name="Zhou Z."/>
            <person name="Liu Y."/>
            <person name="Xu W."/>
            <person name="Pan J."/>
            <person name="Luo Z.H."/>
            <person name="Li M."/>
        </authorList>
    </citation>
    <scope>NUCLEOTIDE SEQUENCE [LARGE SCALE GENOMIC DNA]</scope>
    <source>
        <strain evidence="9">SpSt-468</strain>
    </source>
</reference>
<evidence type="ECO:0000256" key="5">
    <source>
        <dbReference type="HAMAP-Rule" id="MF_00900"/>
    </source>
</evidence>
<feature type="binding site" evidence="6">
    <location>
        <begin position="312"/>
        <end position="315"/>
    </location>
    <ligand>
        <name>GTP</name>
        <dbReference type="ChEBI" id="CHEBI:37565"/>
    </ligand>
</feature>
<feature type="binding site" evidence="7">
    <location>
        <position position="205"/>
    </location>
    <ligand>
        <name>Mg(2+)</name>
        <dbReference type="ChEBI" id="CHEBI:18420"/>
    </ligand>
</feature>
<evidence type="ECO:0000256" key="7">
    <source>
        <dbReference type="PIRSR" id="PIRSR006809-2"/>
    </source>
</evidence>
<dbReference type="SUPFAM" id="SSF52540">
    <property type="entry name" value="P-loop containing nucleoside triphosphate hydrolases"/>
    <property type="match status" value="1"/>
</dbReference>
<keyword evidence="5" id="KW-0963">Cytoplasm</keyword>
<comment type="similarity">
    <text evidence="5">Belongs to the TRAFAC class OBG-HflX-like GTPase superfamily. HflX GTPase family.</text>
</comment>
<dbReference type="Gene3D" id="3.40.50.300">
    <property type="entry name" value="P-loop containing nucleotide triphosphate hydrolases"/>
    <property type="match status" value="1"/>
</dbReference>
<dbReference type="InterPro" id="IPR005225">
    <property type="entry name" value="Small_GTP-bd"/>
</dbReference>
<comment type="cofactor">
    <cofactor evidence="7">
        <name>Mg(2+)</name>
        <dbReference type="ChEBI" id="CHEBI:18420"/>
    </cofactor>
</comment>
<feature type="binding site" evidence="6">
    <location>
        <begin position="198"/>
        <end position="205"/>
    </location>
    <ligand>
        <name>GTP</name>
        <dbReference type="ChEBI" id="CHEBI:37565"/>
    </ligand>
</feature>
<name>A0A7C3IM34_9CREN</name>
<keyword evidence="2 5" id="KW-0547">Nucleotide-binding</keyword>
<dbReference type="InterPro" id="IPR030394">
    <property type="entry name" value="G_HFLX_dom"/>
</dbReference>
<dbReference type="Pfam" id="PF13167">
    <property type="entry name" value="GTP-bdg_N"/>
    <property type="match status" value="1"/>
</dbReference>
<keyword evidence="3 7" id="KW-0460">Magnesium</keyword>
<feature type="binding site" evidence="6">
    <location>
        <begin position="339"/>
        <end position="341"/>
    </location>
    <ligand>
        <name>GTP</name>
        <dbReference type="ChEBI" id="CHEBI:37565"/>
    </ligand>
</feature>
<feature type="binding site" evidence="7">
    <location>
        <position position="225"/>
    </location>
    <ligand>
        <name>Mg(2+)</name>
        <dbReference type="ChEBI" id="CHEBI:18420"/>
    </ligand>
</feature>
<comment type="function">
    <text evidence="5">GTPase that associates with the 50S ribosomal subunit and may have a role during protein synthesis or ribosome biogenesis.</text>
</comment>
<dbReference type="PANTHER" id="PTHR10229:SF8">
    <property type="entry name" value="GTPASE HFLX"/>
    <property type="match status" value="1"/>
</dbReference>
<protein>
    <recommendedName>
        <fullName evidence="5">GTPase HflX</fullName>
    </recommendedName>
    <alternativeName>
        <fullName evidence="5">GTP-binding protein HflX</fullName>
    </alternativeName>
</protein>
<dbReference type="Gene3D" id="6.10.250.2860">
    <property type="match status" value="1"/>
</dbReference>
<evidence type="ECO:0000313" key="9">
    <source>
        <dbReference type="EMBL" id="HFK20911.1"/>
    </source>
</evidence>
<evidence type="ECO:0000256" key="6">
    <source>
        <dbReference type="PIRSR" id="PIRSR006809-1"/>
    </source>
</evidence>
<organism evidence="9">
    <name type="scientific">Candidatus Methanomethylicus mesodigestus</name>
    <dbReference type="NCBI Taxonomy" id="1867258"/>
    <lineage>
        <taxon>Archaea</taxon>
        <taxon>Thermoproteota</taxon>
        <taxon>Methanosuratincolia</taxon>
        <taxon>Candidatus Methanomethylicales</taxon>
        <taxon>Candidatus Methanomethylicaceae</taxon>
        <taxon>Candidatus Methanomethylicus</taxon>
    </lineage>
</organism>
<dbReference type="InterPro" id="IPR025121">
    <property type="entry name" value="GTPase_HflX_N"/>
</dbReference>
<evidence type="ECO:0000256" key="1">
    <source>
        <dbReference type="ARBA" id="ARBA00022723"/>
    </source>
</evidence>
<feature type="domain" description="Hflx-type G" evidence="8">
    <location>
        <begin position="192"/>
        <end position="361"/>
    </location>
</feature>
<comment type="subunit">
    <text evidence="5">Monomer. Associates with the 50S ribosomal subunit.</text>
</comment>
<dbReference type="InterPro" id="IPR032305">
    <property type="entry name" value="GTP-bd_M"/>
</dbReference>
<dbReference type="GO" id="GO:0046872">
    <property type="term" value="F:metal ion binding"/>
    <property type="evidence" value="ECO:0007669"/>
    <property type="project" value="UniProtKB-KW"/>
</dbReference>
<dbReference type="NCBIfam" id="TIGR00231">
    <property type="entry name" value="small_GTP"/>
    <property type="match status" value="1"/>
</dbReference>
<accession>A0A7C3IM34</accession>
<sequence>MEKMPTAILVEIRRNIERSGLAELERLAEAAGYSVIGKYEQTRMIDSAFCMGRGRARELAIELEGSNSIPDKVIFNNRLKPSQVYNLTKTFKTEVIDRFQLILEIFTKRAGTIEAKCQIELAKLQYELPLAKEKVHLAKLGELPGFHGLGRYQADVYTSMIKKRISYLKKRLNEIRIQKSLHRKKRKRDALFNVALTGYTCAGKTTLFNLLSEEALPVSNKLFTTLSTTTRSVQINGRKILFSDTVGFIDRLPHQLIDAFYSTLEEVTLADLVLLVLDASDPIDEFKRKLDTCISTLNAIGVFTSSIIPVLNKIDLNRTLEQYSLAASRHFKSNPLMISAKDKKGIDELIEVISGMLPQTLRLHLRMPISESANYLLSWAFNESDIKLIEFDDHFLDIETEVSADYVTKFNRLIRGTGIQLMKVEEARIHE</sequence>
<dbReference type="NCBIfam" id="TIGR03156">
    <property type="entry name" value="GTP_HflX"/>
    <property type="match status" value="1"/>
</dbReference>
<feature type="binding site" evidence="6">
    <location>
        <begin position="223"/>
        <end position="227"/>
    </location>
    <ligand>
        <name>GTP</name>
        <dbReference type="ChEBI" id="CHEBI:37565"/>
    </ligand>
</feature>
<dbReference type="GO" id="GO:0005737">
    <property type="term" value="C:cytoplasm"/>
    <property type="evidence" value="ECO:0007669"/>
    <property type="project" value="UniProtKB-SubCell"/>
</dbReference>
<dbReference type="InterPro" id="IPR042108">
    <property type="entry name" value="GTPase_HflX_N_sf"/>
</dbReference>
<dbReference type="InterPro" id="IPR016496">
    <property type="entry name" value="GTPase_HflX"/>
</dbReference>
<dbReference type="GO" id="GO:0003924">
    <property type="term" value="F:GTPase activity"/>
    <property type="evidence" value="ECO:0007669"/>
    <property type="project" value="UniProtKB-UniRule"/>
</dbReference>
<evidence type="ECO:0000256" key="3">
    <source>
        <dbReference type="ARBA" id="ARBA00022842"/>
    </source>
</evidence>
<gene>
    <name evidence="5 9" type="primary">hflX</name>
    <name evidence="9" type="ORF">ENS19_06475</name>
</gene>
<dbReference type="AlphaFoldDB" id="A0A7C3IM34"/>